<dbReference type="InterPro" id="IPR017911">
    <property type="entry name" value="MacB-like_ATP-bd"/>
</dbReference>
<comment type="caution">
    <text evidence="5">The sequence shown here is derived from an EMBL/GenBank/DDBJ whole genome shotgun (WGS) entry which is preliminary data.</text>
</comment>
<dbReference type="InterPro" id="IPR027417">
    <property type="entry name" value="P-loop_NTPase"/>
</dbReference>
<dbReference type="InterPro" id="IPR003593">
    <property type="entry name" value="AAA+_ATPase"/>
</dbReference>
<dbReference type="GO" id="GO:0005886">
    <property type="term" value="C:plasma membrane"/>
    <property type="evidence" value="ECO:0007669"/>
    <property type="project" value="TreeGrafter"/>
</dbReference>
<protein>
    <submittedName>
        <fullName evidence="5">ABC transporter ATP-binding protein</fullName>
    </submittedName>
</protein>
<gene>
    <name evidence="5" type="ORF">E7Z74_03125</name>
</gene>
<dbReference type="Proteomes" id="UP000713479">
    <property type="component" value="Unassembled WGS sequence"/>
</dbReference>
<dbReference type="FunFam" id="3.40.50.300:FF:000032">
    <property type="entry name" value="Export ABC transporter ATP-binding protein"/>
    <property type="match status" value="1"/>
</dbReference>
<dbReference type="AlphaFoldDB" id="A0A8T3VI56"/>
<dbReference type="CDD" id="cd03255">
    <property type="entry name" value="ABC_MJ0796_LolCDE_FtsE"/>
    <property type="match status" value="1"/>
</dbReference>
<proteinExistence type="predicted"/>
<dbReference type="InterPro" id="IPR015854">
    <property type="entry name" value="ABC_transpr_LolD-like"/>
</dbReference>
<evidence type="ECO:0000256" key="1">
    <source>
        <dbReference type="ARBA" id="ARBA00022448"/>
    </source>
</evidence>
<accession>A0A8T3VI56</accession>
<name>A0A8T3VI56_9EURY</name>
<dbReference type="EMBL" id="SUTF01000003">
    <property type="protein sequence ID" value="MBE6510247.1"/>
    <property type="molecule type" value="Genomic_DNA"/>
</dbReference>
<dbReference type="GO" id="GO:0022857">
    <property type="term" value="F:transmembrane transporter activity"/>
    <property type="evidence" value="ECO:0007669"/>
    <property type="project" value="TreeGrafter"/>
</dbReference>
<dbReference type="PROSITE" id="PS00211">
    <property type="entry name" value="ABC_TRANSPORTER_1"/>
    <property type="match status" value="1"/>
</dbReference>
<reference evidence="5" key="1">
    <citation type="submission" date="2019-04" db="EMBL/GenBank/DDBJ databases">
        <title>Evolution of Biomass-Degrading Anaerobic Consortia Revealed by Metagenomics.</title>
        <authorList>
            <person name="Peng X."/>
        </authorList>
    </citation>
    <scope>NUCLEOTIDE SEQUENCE</scope>
    <source>
        <strain evidence="5">SIG13</strain>
    </source>
</reference>
<dbReference type="SMART" id="SM00382">
    <property type="entry name" value="AAA"/>
    <property type="match status" value="1"/>
</dbReference>
<keyword evidence="2" id="KW-0547">Nucleotide-binding</keyword>
<dbReference type="PANTHER" id="PTHR24220:SF86">
    <property type="entry name" value="ABC TRANSPORTER ABCH.1"/>
    <property type="match status" value="1"/>
</dbReference>
<dbReference type="SUPFAM" id="SSF52540">
    <property type="entry name" value="P-loop containing nucleoside triphosphate hydrolases"/>
    <property type="match status" value="1"/>
</dbReference>
<evidence type="ECO:0000313" key="6">
    <source>
        <dbReference type="Proteomes" id="UP000713479"/>
    </source>
</evidence>
<organism evidence="5 6">
    <name type="scientific">Methanobrevibacter millerae</name>
    <dbReference type="NCBI Taxonomy" id="230361"/>
    <lineage>
        <taxon>Archaea</taxon>
        <taxon>Methanobacteriati</taxon>
        <taxon>Methanobacteriota</taxon>
        <taxon>Methanomada group</taxon>
        <taxon>Methanobacteria</taxon>
        <taxon>Methanobacteriales</taxon>
        <taxon>Methanobacteriaceae</taxon>
        <taxon>Methanobrevibacter</taxon>
    </lineage>
</organism>
<feature type="domain" description="ABC transporter" evidence="4">
    <location>
        <begin position="3"/>
        <end position="221"/>
    </location>
</feature>
<dbReference type="GO" id="GO:0016887">
    <property type="term" value="F:ATP hydrolysis activity"/>
    <property type="evidence" value="ECO:0007669"/>
    <property type="project" value="InterPro"/>
</dbReference>
<evidence type="ECO:0000256" key="3">
    <source>
        <dbReference type="ARBA" id="ARBA00022840"/>
    </source>
</evidence>
<dbReference type="InterPro" id="IPR003439">
    <property type="entry name" value="ABC_transporter-like_ATP-bd"/>
</dbReference>
<keyword evidence="1" id="KW-0813">Transport</keyword>
<dbReference type="GO" id="GO:0098796">
    <property type="term" value="C:membrane protein complex"/>
    <property type="evidence" value="ECO:0007669"/>
    <property type="project" value="UniProtKB-ARBA"/>
</dbReference>
<evidence type="ECO:0000313" key="5">
    <source>
        <dbReference type="EMBL" id="MBE6510247.1"/>
    </source>
</evidence>
<keyword evidence="3 5" id="KW-0067">ATP-binding</keyword>
<dbReference type="PROSITE" id="PS50893">
    <property type="entry name" value="ABC_TRANSPORTER_2"/>
    <property type="match status" value="1"/>
</dbReference>
<sequence>MEYVLIDVLKQYDEGAVTALNRINLNIKNGSFVSIIGPSGSGKSTLLNMLGALDTPDSGQVIVNGVDLASQKDLSDFRRHEIGFVFQLHNLIPNLTVQENVEIPLMDAKLSQKEKHKRALLFIEAVGLLDKRKQKPNKLSGGERQRVAIARALVNLPSIILADEPTGALDTRTGAKVLDVLRFVHESINATLIIVTHDRDVARLADRTIEIRDGQIINDYYNR</sequence>
<dbReference type="InterPro" id="IPR017871">
    <property type="entry name" value="ABC_transporter-like_CS"/>
</dbReference>
<dbReference type="PANTHER" id="PTHR24220">
    <property type="entry name" value="IMPORT ATP-BINDING PROTEIN"/>
    <property type="match status" value="1"/>
</dbReference>
<evidence type="ECO:0000259" key="4">
    <source>
        <dbReference type="PROSITE" id="PS50893"/>
    </source>
</evidence>
<dbReference type="Gene3D" id="3.40.50.300">
    <property type="entry name" value="P-loop containing nucleotide triphosphate hydrolases"/>
    <property type="match status" value="1"/>
</dbReference>
<evidence type="ECO:0000256" key="2">
    <source>
        <dbReference type="ARBA" id="ARBA00022741"/>
    </source>
</evidence>
<dbReference type="GO" id="GO:0005524">
    <property type="term" value="F:ATP binding"/>
    <property type="evidence" value="ECO:0007669"/>
    <property type="project" value="UniProtKB-KW"/>
</dbReference>
<dbReference type="Pfam" id="PF00005">
    <property type="entry name" value="ABC_tran"/>
    <property type="match status" value="1"/>
</dbReference>